<evidence type="ECO:0000313" key="2">
    <source>
        <dbReference type="Proteomes" id="UP001153076"/>
    </source>
</evidence>
<evidence type="ECO:0000313" key="1">
    <source>
        <dbReference type="EMBL" id="KAJ8450539.1"/>
    </source>
</evidence>
<dbReference type="Proteomes" id="UP001153076">
    <property type="component" value="Unassembled WGS sequence"/>
</dbReference>
<comment type="caution">
    <text evidence="1">The sequence shown here is derived from an EMBL/GenBank/DDBJ whole genome shotgun (WGS) entry which is preliminary data.</text>
</comment>
<accession>A0A9Q1QQL3</accession>
<dbReference type="EMBL" id="JAKOGI010000014">
    <property type="protein sequence ID" value="KAJ8450539.1"/>
    <property type="molecule type" value="Genomic_DNA"/>
</dbReference>
<proteinExistence type="predicted"/>
<reference evidence="1" key="1">
    <citation type="submission" date="2022-04" db="EMBL/GenBank/DDBJ databases">
        <title>Carnegiea gigantea Genome sequencing and assembly v2.</title>
        <authorList>
            <person name="Copetti D."/>
            <person name="Sanderson M.J."/>
            <person name="Burquez A."/>
            <person name="Wojciechowski M.F."/>
        </authorList>
    </citation>
    <scope>NUCLEOTIDE SEQUENCE</scope>
    <source>
        <strain evidence="1">SGP5-SGP5p</strain>
        <tissue evidence="1">Aerial part</tissue>
    </source>
</reference>
<organism evidence="1 2">
    <name type="scientific">Carnegiea gigantea</name>
    <dbReference type="NCBI Taxonomy" id="171969"/>
    <lineage>
        <taxon>Eukaryota</taxon>
        <taxon>Viridiplantae</taxon>
        <taxon>Streptophyta</taxon>
        <taxon>Embryophyta</taxon>
        <taxon>Tracheophyta</taxon>
        <taxon>Spermatophyta</taxon>
        <taxon>Magnoliopsida</taxon>
        <taxon>eudicotyledons</taxon>
        <taxon>Gunneridae</taxon>
        <taxon>Pentapetalae</taxon>
        <taxon>Caryophyllales</taxon>
        <taxon>Cactineae</taxon>
        <taxon>Cactaceae</taxon>
        <taxon>Cactoideae</taxon>
        <taxon>Echinocereeae</taxon>
        <taxon>Carnegiea</taxon>
    </lineage>
</organism>
<gene>
    <name evidence="1" type="ORF">Cgig2_020176</name>
</gene>
<protein>
    <submittedName>
        <fullName evidence="1">Uncharacterized protein</fullName>
    </submittedName>
</protein>
<sequence length="220" mass="25569">MNCVDLDSKRGIVVVSLSNAEEVDHCPCHGLGLPKRGFNIGDRVMRFLIFDMTLFTSLPATAKQNELGMLVRESMAKYVEDKQVKLIKEKENKKPRVFRRYIKVMKFRQANRVQKHIIIYHDDNEPVIFLLGYVWSSTMYTKMHDKKRFLTIAYWDKVDHGSQYDVFKLFADIKDLEGVLSYEERLCRKGEVASEAGMHAAALNQVDFWHSGAMDLEDRL</sequence>
<keyword evidence="2" id="KW-1185">Reference proteome</keyword>
<dbReference type="AlphaFoldDB" id="A0A9Q1QQL3"/>
<name>A0A9Q1QQL3_9CARY</name>